<dbReference type="Pfam" id="PF00672">
    <property type="entry name" value="HAMP"/>
    <property type="match status" value="1"/>
</dbReference>
<organism evidence="13 14">
    <name type="scientific">Herbaspirillum lusitanum</name>
    <dbReference type="NCBI Taxonomy" id="213312"/>
    <lineage>
        <taxon>Bacteria</taxon>
        <taxon>Pseudomonadati</taxon>
        <taxon>Pseudomonadota</taxon>
        <taxon>Betaproteobacteria</taxon>
        <taxon>Burkholderiales</taxon>
        <taxon>Oxalobacteraceae</taxon>
        <taxon>Herbaspirillum</taxon>
    </lineage>
</organism>
<feature type="compositionally biased region" description="Low complexity" evidence="9">
    <location>
        <begin position="606"/>
        <end position="673"/>
    </location>
</feature>
<feature type="region of interest" description="Disordered" evidence="9">
    <location>
        <begin position="601"/>
        <end position="682"/>
    </location>
</feature>
<dbReference type="CDD" id="cd12913">
    <property type="entry name" value="PDC1_MCP_like"/>
    <property type="match status" value="1"/>
</dbReference>
<dbReference type="InterPro" id="IPR029151">
    <property type="entry name" value="Sensor-like_sf"/>
</dbReference>
<dbReference type="Proteomes" id="UP001629246">
    <property type="component" value="Unassembled WGS sequence"/>
</dbReference>
<keyword evidence="14" id="KW-1185">Reference proteome</keyword>
<keyword evidence="3" id="KW-0488">Methylation</keyword>
<evidence type="ECO:0000256" key="9">
    <source>
        <dbReference type="SAM" id="MobiDB-lite"/>
    </source>
</evidence>
<comment type="caution">
    <text evidence="13">The sequence shown here is derived from an EMBL/GenBank/DDBJ whole genome shotgun (WGS) entry which is preliminary data.</text>
</comment>
<keyword evidence="6 10" id="KW-0472">Membrane</keyword>
<evidence type="ECO:0000259" key="11">
    <source>
        <dbReference type="PROSITE" id="PS50111"/>
    </source>
</evidence>
<accession>A0ABW9AF06</accession>
<evidence type="ECO:0000256" key="2">
    <source>
        <dbReference type="ARBA" id="ARBA00022475"/>
    </source>
</evidence>
<sequence>MLSSLRTRLIVISVSIVVVAMVVLSLANVYTVRRDTLSALEVQTAQLTDSHAGNIAEWVRSKRTITGSMKQALKQSDVLPIVAAAMEAGAFDDAYIGYPDKRMLALHPMPAGYDPTARPWYQQALNAGKPVLTAPYVDATTGKLVVTFAEAVGGKDSLQAVIGSDVQLDNVVRNVAGIKPTPGSFAFIVGKDGVIITHPNKELALKPVSALDQSLSAQTLASMRKGGEAKIGDAAYLLFVQPIEGTDWSLVVALNKAEATQSIRTLMATSAVLAVLAIVVAAVLLTLTITGLLRRVGVVRDAMEDIASGEGDLTRRLDESGRDELSQIASAFNRFTDKIAATLLDIRRASESVKTSSSEIASGNLDLSGRTEQQAGSLEETASAMEELTSTVKQNADNARQANQLAVSASEVAVQGGQVVGQVVDTMSSINESSRKIVDIISVIDGIAFQTNILALNAAVEAARAGEQGRGFAVVASEVRSLAQRSASAAKEIKELIDDSVHKVEAGSQLVAQAGSTMTEVVASVRRVTDIVGEISAASQEQSSGIAEIGRAVTQMDEATQQNAALVEQAAAAAQSLQEQAAHLAGVVAEFKLDESQGAAPLSKRVSVVSPPAPASFSKTSSAAVTKAPAKPAALAKPAAVAHAAPQATPAAAVSKPAASRPAPSKAAVAPKSQDGDGWEEF</sequence>
<evidence type="ECO:0000313" key="14">
    <source>
        <dbReference type="Proteomes" id="UP001629246"/>
    </source>
</evidence>
<dbReference type="RefSeq" id="WP_408160733.1">
    <property type="nucleotide sequence ID" value="NZ_JAQQFM010000016.1"/>
</dbReference>
<dbReference type="PROSITE" id="PS50885">
    <property type="entry name" value="HAMP"/>
    <property type="match status" value="1"/>
</dbReference>
<dbReference type="InterPro" id="IPR051310">
    <property type="entry name" value="MCP_chemotaxis"/>
</dbReference>
<feature type="domain" description="Methyl-accepting transducer" evidence="11">
    <location>
        <begin position="349"/>
        <end position="578"/>
    </location>
</feature>
<evidence type="ECO:0000313" key="13">
    <source>
        <dbReference type="EMBL" id="MFL9927498.1"/>
    </source>
</evidence>
<keyword evidence="2" id="KW-1003">Cell membrane</keyword>
<evidence type="ECO:0000256" key="7">
    <source>
        <dbReference type="ARBA" id="ARBA00029447"/>
    </source>
</evidence>
<dbReference type="Gene3D" id="1.10.287.950">
    <property type="entry name" value="Methyl-accepting chemotaxis protein"/>
    <property type="match status" value="1"/>
</dbReference>
<evidence type="ECO:0000256" key="3">
    <source>
        <dbReference type="ARBA" id="ARBA00022481"/>
    </source>
</evidence>
<evidence type="ECO:0000256" key="5">
    <source>
        <dbReference type="ARBA" id="ARBA00022989"/>
    </source>
</evidence>
<dbReference type="SUPFAM" id="SSF58104">
    <property type="entry name" value="Methyl-accepting chemotaxis protein (MCP) signaling domain"/>
    <property type="match status" value="1"/>
</dbReference>
<keyword evidence="5 10" id="KW-1133">Transmembrane helix</keyword>
<dbReference type="InterPro" id="IPR004089">
    <property type="entry name" value="MCPsignal_dom"/>
</dbReference>
<evidence type="ECO:0000256" key="10">
    <source>
        <dbReference type="SAM" id="Phobius"/>
    </source>
</evidence>
<feature type="transmembrane region" description="Helical" evidence="10">
    <location>
        <begin position="9"/>
        <end position="30"/>
    </location>
</feature>
<dbReference type="SUPFAM" id="SSF103190">
    <property type="entry name" value="Sensory domain-like"/>
    <property type="match status" value="1"/>
</dbReference>
<evidence type="ECO:0000256" key="8">
    <source>
        <dbReference type="PROSITE-ProRule" id="PRU00284"/>
    </source>
</evidence>
<dbReference type="CDD" id="cd11386">
    <property type="entry name" value="MCP_signal"/>
    <property type="match status" value="1"/>
</dbReference>
<evidence type="ECO:0000256" key="4">
    <source>
        <dbReference type="ARBA" id="ARBA00022692"/>
    </source>
</evidence>
<dbReference type="PANTHER" id="PTHR43531:SF14">
    <property type="entry name" value="METHYL-ACCEPTING CHEMOTAXIS PROTEIN I-RELATED"/>
    <property type="match status" value="1"/>
</dbReference>
<dbReference type="CDD" id="cd06225">
    <property type="entry name" value="HAMP"/>
    <property type="match status" value="1"/>
</dbReference>
<gene>
    <name evidence="13" type="ORF">PQR62_24705</name>
</gene>
<comment type="subcellular location">
    <subcellularLocation>
        <location evidence="1">Cell membrane</location>
        <topology evidence="1">Multi-pass membrane protein</topology>
    </subcellularLocation>
</comment>
<keyword evidence="4 10" id="KW-0812">Transmembrane</keyword>
<dbReference type="Gene3D" id="3.30.450.20">
    <property type="entry name" value="PAS domain"/>
    <property type="match status" value="2"/>
</dbReference>
<reference evidence="13 14" key="1">
    <citation type="journal article" date="2024" name="Chem. Sci.">
        <title>Discovery of megapolipeptins by genome mining of a Burkholderiales bacteria collection.</title>
        <authorList>
            <person name="Paulo B.S."/>
            <person name="Recchia M.J.J."/>
            <person name="Lee S."/>
            <person name="Fergusson C.H."/>
            <person name="Romanowski S.B."/>
            <person name="Hernandez A."/>
            <person name="Krull N."/>
            <person name="Liu D.Y."/>
            <person name="Cavanagh H."/>
            <person name="Bos A."/>
            <person name="Gray C.A."/>
            <person name="Murphy B.T."/>
            <person name="Linington R.G."/>
            <person name="Eustaquio A.S."/>
        </authorList>
    </citation>
    <scope>NUCLEOTIDE SEQUENCE [LARGE SCALE GENOMIC DNA]</scope>
    <source>
        <strain evidence="13 14">RL21-008-BIB-A</strain>
    </source>
</reference>
<protein>
    <submittedName>
        <fullName evidence="13">Methyl-accepting chemotaxis protein</fullName>
    </submittedName>
</protein>
<dbReference type="SMART" id="SM00304">
    <property type="entry name" value="HAMP"/>
    <property type="match status" value="1"/>
</dbReference>
<name>A0ABW9AF06_9BURK</name>
<dbReference type="PANTHER" id="PTHR43531">
    <property type="entry name" value="PROTEIN ICFG"/>
    <property type="match status" value="1"/>
</dbReference>
<keyword evidence="8" id="KW-0807">Transducer</keyword>
<feature type="domain" description="HAMP" evidence="12">
    <location>
        <begin position="290"/>
        <end position="344"/>
    </location>
</feature>
<dbReference type="CDD" id="cd12912">
    <property type="entry name" value="PDC2_MCP_like"/>
    <property type="match status" value="1"/>
</dbReference>
<evidence type="ECO:0000256" key="1">
    <source>
        <dbReference type="ARBA" id="ARBA00004651"/>
    </source>
</evidence>
<proteinExistence type="inferred from homology"/>
<comment type="similarity">
    <text evidence="7">Belongs to the methyl-accepting chemotaxis (MCP) protein family.</text>
</comment>
<dbReference type="InterPro" id="IPR033479">
    <property type="entry name" value="dCache_1"/>
</dbReference>
<dbReference type="SMART" id="SM00283">
    <property type="entry name" value="MA"/>
    <property type="match status" value="1"/>
</dbReference>
<dbReference type="EMBL" id="JAQQFM010000016">
    <property type="protein sequence ID" value="MFL9927498.1"/>
    <property type="molecule type" value="Genomic_DNA"/>
</dbReference>
<dbReference type="InterPro" id="IPR003660">
    <property type="entry name" value="HAMP_dom"/>
</dbReference>
<evidence type="ECO:0000259" key="12">
    <source>
        <dbReference type="PROSITE" id="PS50885"/>
    </source>
</evidence>
<dbReference type="Pfam" id="PF00015">
    <property type="entry name" value="MCPsignal"/>
    <property type="match status" value="1"/>
</dbReference>
<dbReference type="Pfam" id="PF02743">
    <property type="entry name" value="dCache_1"/>
    <property type="match status" value="1"/>
</dbReference>
<dbReference type="PROSITE" id="PS50111">
    <property type="entry name" value="CHEMOTAXIS_TRANSDUC_2"/>
    <property type="match status" value="1"/>
</dbReference>
<feature type="transmembrane region" description="Helical" evidence="10">
    <location>
        <begin position="271"/>
        <end position="293"/>
    </location>
</feature>
<evidence type="ECO:0000256" key="6">
    <source>
        <dbReference type="ARBA" id="ARBA00023136"/>
    </source>
</evidence>